<gene>
    <name evidence="1" type="ORF">NERG_02756</name>
</gene>
<reference evidence="1" key="1">
    <citation type="submission" date="2011-03" db="EMBL/GenBank/DDBJ databases">
        <title>The Genome Sequence of Nematocida sp1 strain ERTm2.</title>
        <authorList>
            <consortium name="The Broad Institute Genome Sequencing Platform"/>
            <consortium name="The Broad Institute Genome Sequencing Center for Infectious Disease"/>
            <person name="Cuomo C."/>
            <person name="Troemel E."/>
            <person name="Young S.K."/>
            <person name="Zeng Q."/>
            <person name="Gargeya S."/>
            <person name="Fitzgerald M."/>
            <person name="Haas B."/>
            <person name="Abouelleil A."/>
            <person name="Alvarado L."/>
            <person name="Arachchi H.M."/>
            <person name="Berlin A."/>
            <person name="Brown A."/>
            <person name="Chapman S.B."/>
            <person name="Chen Z."/>
            <person name="Dunbar C."/>
            <person name="Freedman E."/>
            <person name="Gearin G."/>
            <person name="Gellesch M."/>
            <person name="Goldberg J."/>
            <person name="Griggs A."/>
            <person name="Gujja S."/>
            <person name="Heilman E.R."/>
            <person name="Heiman D."/>
            <person name="Howarth C."/>
            <person name="Larson L."/>
            <person name="Lui A."/>
            <person name="MacDonald P.J.P."/>
            <person name="Mehta T."/>
            <person name="Montmayeur A."/>
            <person name="Murphy C."/>
            <person name="Neiman D."/>
            <person name="Pearson M."/>
            <person name="Priest M."/>
            <person name="Roberts A."/>
            <person name="Saif S."/>
            <person name="Shea T."/>
            <person name="Shenoy N."/>
            <person name="Sisk P."/>
            <person name="Stolte C."/>
            <person name="Sykes S."/>
            <person name="White J."/>
            <person name="Yandava C."/>
            <person name="Wortman J."/>
            <person name="Nusbaum C."/>
            <person name="Birren B."/>
        </authorList>
    </citation>
    <scope>NUCLEOTIDE SEQUENCE</scope>
    <source>
        <strain evidence="1">ERTm2</strain>
    </source>
</reference>
<evidence type="ECO:0000313" key="1">
    <source>
        <dbReference type="EMBL" id="EHY64198.1"/>
    </source>
</evidence>
<feature type="non-terminal residue" evidence="1">
    <location>
        <position position="225"/>
    </location>
</feature>
<accession>H8ZGN5</accession>
<protein>
    <submittedName>
        <fullName evidence="1">Uncharacterized protein</fullName>
    </submittedName>
</protein>
<sequence>VKQDAKYILAALLLLSEEIDVQIGVDHSGEKKRLVIKSKTCKGKKFADVELYTAGIDPATNLRIDSIYQSEVEEIVNFCVRCKDRIVLRKAPAFVMPSSQEAFDTGDFLNSLEFLMQTYIYHFIDSLTEYASFVEAVHELLLDQMTEEEKSKLLIGQSGAEEEQQAAIDQYNIGNASSNKKSQIFHKLFLSEESASASMKYITSFCDLVKNRTEEAAFSFWKESA</sequence>
<dbReference type="Proteomes" id="UP000005622">
    <property type="component" value="Unassembled WGS sequence"/>
</dbReference>
<feature type="non-terminal residue" evidence="1">
    <location>
        <position position="1"/>
    </location>
</feature>
<organism evidence="1">
    <name type="scientific">Nematocida ausubeli (strain ATCC PRA-371 / ERTm2)</name>
    <name type="common">Nematode killer fungus</name>
    <dbReference type="NCBI Taxonomy" id="1913371"/>
    <lineage>
        <taxon>Eukaryota</taxon>
        <taxon>Fungi</taxon>
        <taxon>Fungi incertae sedis</taxon>
        <taxon>Microsporidia</taxon>
        <taxon>Nematocida</taxon>
    </lineage>
</organism>
<dbReference type="AlphaFoldDB" id="H8ZGN5"/>
<proteinExistence type="predicted"/>
<dbReference type="EMBL" id="JH604777">
    <property type="protein sequence ID" value="EHY64198.1"/>
    <property type="molecule type" value="Genomic_DNA"/>
</dbReference>
<name>H8ZGN5_NEMA1</name>
<dbReference type="HOGENOM" id="CLU_1232460_0_0_1"/>